<dbReference type="GO" id="GO:0005576">
    <property type="term" value="C:extracellular region"/>
    <property type="evidence" value="ECO:0007669"/>
    <property type="project" value="TreeGrafter"/>
</dbReference>
<keyword evidence="6" id="KW-1133">Transmembrane helix</keyword>
<evidence type="ECO:0000259" key="7">
    <source>
        <dbReference type="Pfam" id="PF04734"/>
    </source>
</evidence>
<dbReference type="GO" id="GO:0016020">
    <property type="term" value="C:membrane"/>
    <property type="evidence" value="ECO:0007669"/>
    <property type="project" value="GOC"/>
</dbReference>
<evidence type="ECO:0000313" key="9">
    <source>
        <dbReference type="EMBL" id="QSZ30963.1"/>
    </source>
</evidence>
<feature type="region of interest" description="Disordered" evidence="5">
    <location>
        <begin position="1"/>
        <end position="22"/>
    </location>
</feature>
<keyword evidence="6" id="KW-0472">Membrane</keyword>
<evidence type="ECO:0000256" key="1">
    <source>
        <dbReference type="ARBA" id="ARBA00009835"/>
    </source>
</evidence>
<dbReference type="InterPro" id="IPR031331">
    <property type="entry name" value="NEUT/ALK_ceramidase_C"/>
</dbReference>
<feature type="transmembrane region" description="Helical" evidence="6">
    <location>
        <begin position="31"/>
        <end position="53"/>
    </location>
</feature>
<dbReference type="GO" id="GO:0046514">
    <property type="term" value="P:ceramide catabolic process"/>
    <property type="evidence" value="ECO:0007669"/>
    <property type="project" value="InterPro"/>
</dbReference>
<feature type="binding site" evidence="3">
    <location>
        <position position="181"/>
    </location>
    <ligand>
        <name>Zn(2+)</name>
        <dbReference type="ChEBI" id="CHEBI:29105"/>
    </ligand>
</feature>
<feature type="compositionally biased region" description="Basic and acidic residues" evidence="5">
    <location>
        <begin position="11"/>
        <end position="21"/>
    </location>
</feature>
<dbReference type="PANTHER" id="PTHR12670">
    <property type="entry name" value="CERAMIDASE"/>
    <property type="match status" value="1"/>
</dbReference>
<feature type="binding site" evidence="3">
    <location>
        <position position="536"/>
    </location>
    <ligand>
        <name>Zn(2+)</name>
        <dbReference type="ChEBI" id="CHEBI:29105"/>
    </ligand>
</feature>
<dbReference type="InterPro" id="IPR038445">
    <property type="entry name" value="NCDase_C_sf"/>
</dbReference>
<comment type="catalytic activity">
    <reaction evidence="4">
        <text>an N-acylsphing-4-enine + H2O = sphing-4-enine + a fatty acid</text>
        <dbReference type="Rhea" id="RHEA:20856"/>
        <dbReference type="ChEBI" id="CHEBI:15377"/>
        <dbReference type="ChEBI" id="CHEBI:28868"/>
        <dbReference type="ChEBI" id="CHEBI:52639"/>
        <dbReference type="ChEBI" id="CHEBI:57756"/>
        <dbReference type="EC" id="3.5.1.23"/>
    </reaction>
</comment>
<gene>
    <name evidence="9" type="ORF">DSL72_000523</name>
</gene>
<dbReference type="OrthoDB" id="191371at2759"/>
<keyword evidence="4" id="KW-0746">Sphingolipid metabolism</keyword>
<accession>A0A8A3NZK1</accession>
<keyword evidence="10" id="KW-1185">Reference proteome</keyword>
<dbReference type="GO" id="GO:0017040">
    <property type="term" value="F:N-acylsphingosine amidohydrolase activity"/>
    <property type="evidence" value="ECO:0007669"/>
    <property type="project" value="UniProtKB-UniRule"/>
</dbReference>
<dbReference type="InterPro" id="IPR031329">
    <property type="entry name" value="NEUT/ALK_ceramidase_N"/>
</dbReference>
<evidence type="ECO:0000313" key="10">
    <source>
        <dbReference type="Proteomes" id="UP000672032"/>
    </source>
</evidence>
<evidence type="ECO:0000259" key="8">
    <source>
        <dbReference type="Pfam" id="PF17048"/>
    </source>
</evidence>
<protein>
    <recommendedName>
        <fullName evidence="4">Neutral ceramidase</fullName>
        <ecNumber evidence="4">3.5.1.23</ecNumber>
    </recommendedName>
</protein>
<comment type="similarity">
    <text evidence="1 4">Belongs to the neutral ceramidase family.</text>
</comment>
<feature type="domain" description="Neutral/alkaline non-lysosomal ceramidase N-terminal" evidence="7">
    <location>
        <begin position="86"/>
        <end position="605"/>
    </location>
</feature>
<feature type="binding site" evidence="3">
    <location>
        <position position="291"/>
    </location>
    <ligand>
        <name>Zn(2+)</name>
        <dbReference type="ChEBI" id="CHEBI:29105"/>
    </ligand>
</feature>
<sequence length="771" mass="82199">MSSFEYAPVPTDEKVKDEQPRSPRKRSLARAIFFAFAGFVLLSALTAAVVGLARVEGLRPIGEFSDANSEWTDEHEHEPRATGDKYLIGVGKADITGPVVEVNFMGYASLPQVGTGLRQRIYSRAFIVGDVKNPSDRFVYLVLDTASGDTAIRYGILQGLANLGSEYSVYGKDNIAVTGTHQHSGPGAYYNYLLPQITSLGFDKQSYQAIVDGAVLSIKRAHESLTTGYLTTGDTTVTDANINRSIFAYLANPAAERALYKDDVDKTLTMLRFQRASDGLNIGVLTWFSVHGTSMLENNTHVTGDNKGVAAYLFEKAALTDPKAAPGFVAGFSQSSVGDTTPNVLGAWCDDGSGKQCTTNNSTCAGISETCHGRGPAFQALDLGVSSCYIIGERQYAGAQALYNTLDTVGTPVVDGSVKSFHFFHDMQFYDFPLANGSTVQTCPAALGFSFAAGTSDGPGAFDFTQNDPGAPSNPLWSVVGGLLRVPTAQQVSCQYPKPVLLDVGEMSSPYPWSPNIVDIQLLRVGQLIMIISPSEVTTMSGRRWKSALATAARNAKVTSTAPKIVLGGPANTYAHYVTTPEEYAIQRYEGASTLYGPHELEAYIHLTTGAVGYLAATNTSRPAAGPSAPNNVNASLSFITGVAYDSGAFGSVLVQPSATTYKIGSVVSATFVGANPRNNLRLEGTFTAIEQLGTGGKWTTVRDDQDWHLVYTWTRLNSVTGTSSVVVSWETGTGDGTKAGTYRIRYNGDSKSVLGKISAFTAVSNSFTLS</sequence>
<evidence type="ECO:0000256" key="3">
    <source>
        <dbReference type="PIRSR" id="PIRSR606823-2"/>
    </source>
</evidence>
<dbReference type="AlphaFoldDB" id="A0A8A3NZK1"/>
<keyword evidence="3" id="KW-0479">Metal-binding</keyword>
<name>A0A8A3NZK1_9HELO</name>
<proteinExistence type="inferred from homology"/>
<feature type="binding site" evidence="3">
    <location>
        <position position="577"/>
    </location>
    <ligand>
        <name>Zn(2+)</name>
        <dbReference type="ChEBI" id="CHEBI:29105"/>
    </ligand>
</feature>
<dbReference type="GO" id="GO:0042759">
    <property type="term" value="P:long-chain fatty acid biosynthetic process"/>
    <property type="evidence" value="ECO:0007669"/>
    <property type="project" value="TreeGrafter"/>
</dbReference>
<dbReference type="Proteomes" id="UP000672032">
    <property type="component" value="Chromosome 2"/>
</dbReference>
<keyword evidence="6" id="KW-0812">Transmembrane</keyword>
<dbReference type="EC" id="3.5.1.23" evidence="4"/>
<evidence type="ECO:0000256" key="6">
    <source>
        <dbReference type="SAM" id="Phobius"/>
    </source>
</evidence>
<evidence type="ECO:0000256" key="2">
    <source>
        <dbReference type="ARBA" id="ARBA00022801"/>
    </source>
</evidence>
<dbReference type="GO" id="GO:0046872">
    <property type="term" value="F:metal ion binding"/>
    <property type="evidence" value="ECO:0007669"/>
    <property type="project" value="UniProtKB-KW"/>
</dbReference>
<comment type="cofactor">
    <cofactor evidence="3">
        <name>Zn(2+)</name>
        <dbReference type="ChEBI" id="CHEBI:29105"/>
    </cofactor>
    <text evidence="3">Binds 1 zinc ion per subunit.</text>
</comment>
<evidence type="ECO:0000256" key="5">
    <source>
        <dbReference type="SAM" id="MobiDB-lite"/>
    </source>
</evidence>
<keyword evidence="2 4" id="KW-0378">Hydrolase</keyword>
<dbReference type="Gene3D" id="2.60.40.2300">
    <property type="entry name" value="Neutral/alkaline non-lysosomal ceramidase, C-terminal domain"/>
    <property type="match status" value="1"/>
</dbReference>
<dbReference type="EMBL" id="CP063406">
    <property type="protein sequence ID" value="QSZ30963.1"/>
    <property type="molecule type" value="Genomic_DNA"/>
</dbReference>
<dbReference type="Pfam" id="PF17048">
    <property type="entry name" value="Ceramidse_alk_C"/>
    <property type="match status" value="1"/>
</dbReference>
<dbReference type="Pfam" id="PF04734">
    <property type="entry name" value="Ceramidase_alk"/>
    <property type="match status" value="1"/>
</dbReference>
<organism evidence="9 10">
    <name type="scientific">Monilinia vaccinii-corymbosi</name>
    <dbReference type="NCBI Taxonomy" id="61207"/>
    <lineage>
        <taxon>Eukaryota</taxon>
        <taxon>Fungi</taxon>
        <taxon>Dikarya</taxon>
        <taxon>Ascomycota</taxon>
        <taxon>Pezizomycotina</taxon>
        <taxon>Leotiomycetes</taxon>
        <taxon>Helotiales</taxon>
        <taxon>Sclerotiniaceae</taxon>
        <taxon>Monilinia</taxon>
    </lineage>
</organism>
<dbReference type="PANTHER" id="PTHR12670:SF20">
    <property type="entry name" value="NEUTRAL CERAMIDASE"/>
    <property type="match status" value="1"/>
</dbReference>
<dbReference type="GO" id="GO:0046512">
    <property type="term" value="P:sphingosine biosynthetic process"/>
    <property type="evidence" value="ECO:0007669"/>
    <property type="project" value="TreeGrafter"/>
</dbReference>
<keyword evidence="3" id="KW-0862">Zinc</keyword>
<feature type="domain" description="Neutral/alkaline non-lysosomal ceramidase C-terminal" evidence="8">
    <location>
        <begin position="611"/>
        <end position="770"/>
    </location>
</feature>
<keyword evidence="4" id="KW-0443">Lipid metabolism</keyword>
<reference evidence="9" key="1">
    <citation type="submission" date="2020-10" db="EMBL/GenBank/DDBJ databases">
        <title>Genome Sequence of Monilinia vaccinii-corymbosi Sheds Light on Mummy Berry Disease Infection of Blueberry and Mating Type.</title>
        <authorList>
            <person name="Yow A.G."/>
            <person name="Zhang Y."/>
            <person name="Bansal K."/>
            <person name="Eacker S.M."/>
            <person name="Sullivan S."/>
            <person name="Liachko I."/>
            <person name="Cubeta M.A."/>
            <person name="Rollins J.A."/>
            <person name="Ashrafi H."/>
        </authorList>
    </citation>
    <scope>NUCLEOTIDE SEQUENCE</scope>
    <source>
        <strain evidence="9">RL-1</strain>
    </source>
</reference>
<evidence type="ECO:0000256" key="4">
    <source>
        <dbReference type="RuleBase" id="RU366019"/>
    </source>
</evidence>
<dbReference type="InterPro" id="IPR006823">
    <property type="entry name" value="Ceramidase_alk"/>
</dbReference>